<dbReference type="InterPro" id="IPR018297">
    <property type="entry name" value="A/G_cyclase_CS"/>
</dbReference>
<keyword evidence="5" id="KW-0472">Membrane</keyword>
<keyword evidence="3" id="KW-0547">Nucleotide-binding</keyword>
<dbReference type="AlphaFoldDB" id="A0A150GUV3"/>
<dbReference type="GO" id="GO:0004383">
    <property type="term" value="F:guanylate cyclase activity"/>
    <property type="evidence" value="ECO:0007669"/>
    <property type="project" value="TreeGrafter"/>
</dbReference>
<comment type="subcellular location">
    <subcellularLocation>
        <location evidence="1">Membrane</location>
    </subcellularLocation>
</comment>
<evidence type="ECO:0000256" key="7">
    <source>
        <dbReference type="RuleBase" id="RU000405"/>
    </source>
</evidence>
<keyword evidence="11" id="KW-1185">Reference proteome</keyword>
<name>A0A150GUV3_GONPE</name>
<keyword evidence="4" id="KW-1133">Transmembrane helix</keyword>
<dbReference type="SUPFAM" id="SSF55073">
    <property type="entry name" value="Nucleotide cyclase"/>
    <property type="match status" value="1"/>
</dbReference>
<evidence type="ECO:0000259" key="9">
    <source>
        <dbReference type="PROSITE" id="PS50125"/>
    </source>
</evidence>
<feature type="compositionally biased region" description="Low complexity" evidence="8">
    <location>
        <begin position="464"/>
        <end position="477"/>
    </location>
</feature>
<evidence type="ECO:0000313" key="11">
    <source>
        <dbReference type="Proteomes" id="UP000075714"/>
    </source>
</evidence>
<evidence type="ECO:0000256" key="5">
    <source>
        <dbReference type="ARBA" id="ARBA00023136"/>
    </source>
</evidence>
<comment type="similarity">
    <text evidence="7">Belongs to the adenylyl cyclase class-4/guanylyl cyclase family.</text>
</comment>
<dbReference type="PANTHER" id="PTHR11920:SF335">
    <property type="entry name" value="GUANYLATE CYCLASE"/>
    <property type="match status" value="1"/>
</dbReference>
<dbReference type="PROSITE" id="PS00452">
    <property type="entry name" value="GUANYLATE_CYCLASE_1"/>
    <property type="match status" value="1"/>
</dbReference>
<dbReference type="Gene3D" id="3.30.70.1230">
    <property type="entry name" value="Nucleotide cyclase"/>
    <property type="match status" value="1"/>
</dbReference>
<keyword evidence="2" id="KW-0812">Transmembrane</keyword>
<feature type="region of interest" description="Disordered" evidence="8">
    <location>
        <begin position="147"/>
        <end position="172"/>
    </location>
</feature>
<evidence type="ECO:0000256" key="4">
    <source>
        <dbReference type="ARBA" id="ARBA00022989"/>
    </source>
</evidence>
<evidence type="ECO:0000256" key="1">
    <source>
        <dbReference type="ARBA" id="ARBA00004370"/>
    </source>
</evidence>
<evidence type="ECO:0000313" key="10">
    <source>
        <dbReference type="EMBL" id="KXZ53574.1"/>
    </source>
</evidence>
<dbReference type="EMBL" id="LSYV01000007">
    <property type="protein sequence ID" value="KXZ53574.1"/>
    <property type="molecule type" value="Genomic_DNA"/>
</dbReference>
<dbReference type="GO" id="GO:0035556">
    <property type="term" value="P:intracellular signal transduction"/>
    <property type="evidence" value="ECO:0007669"/>
    <property type="project" value="InterPro"/>
</dbReference>
<dbReference type="GO" id="GO:0005886">
    <property type="term" value="C:plasma membrane"/>
    <property type="evidence" value="ECO:0007669"/>
    <property type="project" value="TreeGrafter"/>
</dbReference>
<dbReference type="GO" id="GO:0001653">
    <property type="term" value="F:peptide receptor activity"/>
    <property type="evidence" value="ECO:0007669"/>
    <property type="project" value="TreeGrafter"/>
</dbReference>
<dbReference type="PROSITE" id="PS50125">
    <property type="entry name" value="GUANYLATE_CYCLASE_2"/>
    <property type="match status" value="1"/>
</dbReference>
<dbReference type="GO" id="GO:0004016">
    <property type="term" value="F:adenylate cyclase activity"/>
    <property type="evidence" value="ECO:0007669"/>
    <property type="project" value="TreeGrafter"/>
</dbReference>
<feature type="compositionally biased region" description="Gly residues" evidence="8">
    <location>
        <begin position="678"/>
        <end position="696"/>
    </location>
</feature>
<dbReference type="GO" id="GO:0000166">
    <property type="term" value="F:nucleotide binding"/>
    <property type="evidence" value="ECO:0007669"/>
    <property type="project" value="UniProtKB-KW"/>
</dbReference>
<feature type="region of interest" description="Disordered" evidence="8">
    <location>
        <begin position="458"/>
        <end position="569"/>
    </location>
</feature>
<proteinExistence type="inferred from homology"/>
<evidence type="ECO:0000256" key="8">
    <source>
        <dbReference type="SAM" id="MobiDB-lite"/>
    </source>
</evidence>
<dbReference type="InterPro" id="IPR001054">
    <property type="entry name" value="A/G_cyclase"/>
</dbReference>
<comment type="caution">
    <text evidence="10">The sequence shown here is derived from an EMBL/GenBank/DDBJ whole genome shotgun (WGS) entry which is preliminary data.</text>
</comment>
<feature type="domain" description="Guanylate cyclase" evidence="9">
    <location>
        <begin position="744"/>
        <end position="884"/>
    </location>
</feature>
<keyword evidence="6 7" id="KW-0456">Lyase</keyword>
<evidence type="ECO:0000256" key="6">
    <source>
        <dbReference type="ARBA" id="ARBA00023239"/>
    </source>
</evidence>
<dbReference type="CDD" id="cd07302">
    <property type="entry name" value="CHD"/>
    <property type="match status" value="1"/>
</dbReference>
<reference evidence="11" key="1">
    <citation type="journal article" date="2016" name="Nat. Commun.">
        <title>The Gonium pectorale genome demonstrates co-option of cell cycle regulation during the evolution of multicellularity.</title>
        <authorList>
            <person name="Hanschen E.R."/>
            <person name="Marriage T.N."/>
            <person name="Ferris P.J."/>
            <person name="Hamaji T."/>
            <person name="Toyoda A."/>
            <person name="Fujiyama A."/>
            <person name="Neme R."/>
            <person name="Noguchi H."/>
            <person name="Minakuchi Y."/>
            <person name="Suzuki M."/>
            <person name="Kawai-Toyooka H."/>
            <person name="Smith D.R."/>
            <person name="Sparks H."/>
            <person name="Anderson J."/>
            <person name="Bakaric R."/>
            <person name="Luria V."/>
            <person name="Karger A."/>
            <person name="Kirschner M.W."/>
            <person name="Durand P.M."/>
            <person name="Michod R.E."/>
            <person name="Nozaki H."/>
            <person name="Olson B.J."/>
        </authorList>
    </citation>
    <scope>NUCLEOTIDE SEQUENCE [LARGE SCALE GENOMIC DNA]</scope>
    <source>
        <strain evidence="11">NIES-2863</strain>
    </source>
</reference>
<accession>A0A150GUV3</accession>
<evidence type="ECO:0000256" key="3">
    <source>
        <dbReference type="ARBA" id="ARBA00022741"/>
    </source>
</evidence>
<dbReference type="InterPro" id="IPR029787">
    <property type="entry name" value="Nucleotide_cyclase"/>
</dbReference>
<sequence length="1006" mass="103584">MVLTVFTLKADGIVRVIHQNERSKEFYGEAPRDGRAERGGLHVRELLGRAFGDDVATLEDLLAEMLPEGSGSWKGIVRVAGPAACHAAELSGGGRGSRSSPAKQRPNVVIPPASRPAGTTPSDQPVCASPCKLSHSALPWPLGKGFRACNSQPGRRNAPSTQPSAASHLRPSQPQLDQLEALLLGMGSRTTGTFTGSVAEGSLGAAPPHVPSRPQGTAAAAAVAASAAAGQAAPGVAPPAPDALLHVRRASATVLRQQVQGPDSDADGSGSLFGGSKGQLLLPSAARQPSWQLSRGLRRSSTAVLDALRTSTLACALLEPARAENSFVSAANVDSDVEACTGGASTSAVGTGIGGDTGVHSLCSAARASTRPRPSSASLRSASFTTRAVSFAASLPTFPIPGLQAGSAAGLLSGTLGDALLMFGSRASTDRLGRFSAALVARGSKADLPLLETHLEASGSTGMRAQPEQPAQRQRQPVDNSRNSNNDVKDNDSLMQSEPLLQEAGRKRPVEAEPVGPAGGSASVCPHSSPEPKAQQRCKEAGGPAASQAPGRMPHGGAQVPERRSGVRVQPATHVAATAPGARLAAVSPENAVVSSALLPGDGDDAPLEAWHEVWATRTTHPATGESIAVLLQHDVTLKVEVERHVMAVMDAGHRVLEQMFPRHVLQHMAESFTRSAQGGGLGRGQGGVGAGLGGSPGGGPAGAGAGLGGHKQCALWSALLGGGRPLAASDACRALARSHPQVTLLFADIKGFTPMCGVLEPHAVMAMLNELFSRFDELLDQHGVFKVETIGDCYFVAGGLIAEDDDGMAVVREERDPLHAHKVFTFAKAMLAAAREVRVPTSGEPVSIRIGMHTGPVVSGVVGTRMPRFCLFGDTVNTASRMESTGTPGAIHASEATHALLRAEAWTPTGGLEVKGKGRMQTYLWFPEYCPLDTADIHCCLGFRAGPAALMAGGASHGGEPDAADAASTQPCMGQQMAAGALPDEPDSEPDSFTLMPFMIRQKSG</sequence>
<feature type="region of interest" description="Disordered" evidence="8">
    <location>
        <begin position="676"/>
        <end position="696"/>
    </location>
</feature>
<gene>
    <name evidence="10" type="ORF">GPECTOR_6g491</name>
</gene>
<dbReference type="Pfam" id="PF00211">
    <property type="entry name" value="Guanylate_cyc"/>
    <property type="match status" value="1"/>
</dbReference>
<dbReference type="GO" id="GO:0007168">
    <property type="term" value="P:receptor guanylyl cyclase signaling pathway"/>
    <property type="evidence" value="ECO:0007669"/>
    <property type="project" value="TreeGrafter"/>
</dbReference>
<dbReference type="PANTHER" id="PTHR11920">
    <property type="entry name" value="GUANYLYL CYCLASE"/>
    <property type="match status" value="1"/>
</dbReference>
<protein>
    <recommendedName>
        <fullName evidence="9">Guanylate cyclase domain-containing protein</fullName>
    </recommendedName>
</protein>
<dbReference type="InterPro" id="IPR050401">
    <property type="entry name" value="Cyclic_nucleotide_synthase"/>
</dbReference>
<evidence type="ECO:0000256" key="2">
    <source>
        <dbReference type="ARBA" id="ARBA00022692"/>
    </source>
</evidence>
<dbReference type="SMART" id="SM00044">
    <property type="entry name" value="CYCc"/>
    <property type="match status" value="1"/>
</dbReference>
<dbReference type="Proteomes" id="UP000075714">
    <property type="component" value="Unassembled WGS sequence"/>
</dbReference>
<feature type="compositionally biased region" description="Polar residues" evidence="8">
    <location>
        <begin position="149"/>
        <end position="172"/>
    </location>
</feature>
<feature type="region of interest" description="Disordered" evidence="8">
    <location>
        <begin position="87"/>
        <end position="126"/>
    </location>
</feature>
<organism evidence="10 11">
    <name type="scientific">Gonium pectorale</name>
    <name type="common">Green alga</name>
    <dbReference type="NCBI Taxonomy" id="33097"/>
    <lineage>
        <taxon>Eukaryota</taxon>
        <taxon>Viridiplantae</taxon>
        <taxon>Chlorophyta</taxon>
        <taxon>core chlorophytes</taxon>
        <taxon>Chlorophyceae</taxon>
        <taxon>CS clade</taxon>
        <taxon>Chlamydomonadales</taxon>
        <taxon>Volvocaceae</taxon>
        <taxon>Gonium</taxon>
    </lineage>
</organism>